<feature type="active site" description="Charge relay system" evidence="22">
    <location>
        <position position="829"/>
    </location>
</feature>
<dbReference type="InterPro" id="IPR000209">
    <property type="entry name" value="Peptidase_S8/S53_dom"/>
</dbReference>
<keyword evidence="11 22" id="KW-0645">Protease</keyword>
<dbReference type="InterPro" id="IPR036396">
    <property type="entry name" value="Cyt_P450_sf"/>
</dbReference>
<dbReference type="EMBL" id="DF933814">
    <property type="protein sequence ID" value="GAM36571.1"/>
    <property type="molecule type" value="Genomic_DNA"/>
</dbReference>
<feature type="region of interest" description="Disordered" evidence="23">
    <location>
        <begin position="1"/>
        <end position="38"/>
    </location>
</feature>
<comment type="catalytic activity">
    <reaction evidence="1">
        <text>Release of an N-terminal tripeptide from a polypeptide.</text>
        <dbReference type="EC" id="3.4.14.10"/>
    </reaction>
</comment>
<dbReference type="CDD" id="cd11377">
    <property type="entry name" value="Pro-peptidase_S53"/>
    <property type="match status" value="1"/>
</dbReference>
<dbReference type="InterPro" id="IPR000164">
    <property type="entry name" value="Histone_H3/CENP-A"/>
</dbReference>
<dbReference type="SMART" id="SM00944">
    <property type="entry name" value="Pro-kuma_activ"/>
    <property type="match status" value="1"/>
</dbReference>
<dbReference type="Gene3D" id="1.10.630.10">
    <property type="entry name" value="Cytochrome P450"/>
    <property type="match status" value="1"/>
</dbReference>
<evidence type="ECO:0000256" key="5">
    <source>
        <dbReference type="ARBA" id="ARBA00004286"/>
    </source>
</evidence>
<comment type="cofactor">
    <cofactor evidence="21">
        <name>heme</name>
        <dbReference type="ChEBI" id="CHEBI:30413"/>
    </cofactor>
</comment>
<keyword evidence="17" id="KW-0560">Oxidoreductase</keyword>
<feature type="domain" description="Peptidase S53" evidence="24">
    <location>
        <begin position="751"/>
        <end position="1094"/>
    </location>
</feature>
<dbReference type="InterPro" id="IPR036852">
    <property type="entry name" value="Peptidase_S8/S53_dom_sf"/>
</dbReference>
<dbReference type="PRINTS" id="PR00463">
    <property type="entry name" value="EP450I"/>
</dbReference>
<dbReference type="AlphaFoldDB" id="A0A510NWD8"/>
<dbReference type="InterPro" id="IPR017972">
    <property type="entry name" value="Cyt_P450_CS"/>
</dbReference>
<feature type="compositionally biased region" description="Basic residues" evidence="23">
    <location>
        <begin position="1"/>
        <end position="18"/>
    </location>
</feature>
<comment type="similarity">
    <text evidence="6">Belongs to the histone H3 family.</text>
</comment>
<evidence type="ECO:0000256" key="21">
    <source>
        <dbReference type="PIRSR" id="PIRSR602401-1"/>
    </source>
</evidence>
<evidence type="ECO:0000256" key="2">
    <source>
        <dbReference type="ARBA" id="ARBA00002001"/>
    </source>
</evidence>
<comment type="function">
    <text evidence="2">Core component of nucleosome. Nucleosomes wrap and compact DNA into chromatin, limiting DNA accessibility to the cellular machineries which require DNA as a template. Histones thereby play a central role in transcription regulation, DNA repair, DNA replication and chromosomal stability. DNA accessibility is regulated via a complex set of post-translational modifications of histones, also called histone code, and nucleosome remodeling.</text>
</comment>
<keyword evidence="20" id="KW-0544">Nucleosome core</keyword>
<dbReference type="InterPro" id="IPR030400">
    <property type="entry name" value="Sedolisin_dom"/>
</dbReference>
<keyword evidence="15 22" id="KW-0720">Serine protease</keyword>
<comment type="subunit">
    <text evidence="7">The nucleosome is a histone octamer containing two molecules each of H2A, H2B, H3 and H4 assembled in one H3-H4 heterotetramer and two H2A-H2B heterodimers. The octamer wraps approximately 147 bp of DNA.</text>
</comment>
<feature type="binding site" description="axial binding residue" evidence="21">
    <location>
        <position position="539"/>
    </location>
    <ligand>
        <name>heme</name>
        <dbReference type="ChEBI" id="CHEBI:30413"/>
    </ligand>
    <ligandPart>
        <name>Fe</name>
        <dbReference type="ChEBI" id="CHEBI:18248"/>
    </ligandPart>
</feature>
<feature type="binding site" evidence="22">
    <location>
        <position position="1057"/>
    </location>
    <ligand>
        <name>Ca(2+)</name>
        <dbReference type="ChEBI" id="CHEBI:29108"/>
    </ligand>
</feature>
<dbReference type="PROSITE" id="PS51695">
    <property type="entry name" value="SEDOLISIN"/>
    <property type="match status" value="1"/>
</dbReference>
<dbReference type="CDD" id="cd11065">
    <property type="entry name" value="CYP64-like"/>
    <property type="match status" value="1"/>
</dbReference>
<dbReference type="CDD" id="cd04056">
    <property type="entry name" value="Peptidases_S53"/>
    <property type="match status" value="1"/>
</dbReference>
<keyword evidence="26" id="KW-1185">Reference proteome</keyword>
<dbReference type="Proteomes" id="UP000053095">
    <property type="component" value="Unassembled WGS sequence"/>
</dbReference>
<evidence type="ECO:0000256" key="4">
    <source>
        <dbReference type="ARBA" id="ARBA00004239"/>
    </source>
</evidence>
<dbReference type="GO" id="GO:0046982">
    <property type="term" value="F:protein heterodimerization activity"/>
    <property type="evidence" value="ECO:0007669"/>
    <property type="project" value="InterPro"/>
</dbReference>
<keyword evidence="20" id="KW-0238">DNA-binding</keyword>
<evidence type="ECO:0000256" key="11">
    <source>
        <dbReference type="ARBA" id="ARBA00022670"/>
    </source>
</evidence>
<dbReference type="GO" id="GO:0016705">
    <property type="term" value="F:oxidoreductase activity, acting on paired donors, with incorporation or reduction of molecular oxygen"/>
    <property type="evidence" value="ECO:0007669"/>
    <property type="project" value="InterPro"/>
</dbReference>
<keyword evidence="10" id="KW-0158">Chromosome</keyword>
<evidence type="ECO:0000256" key="6">
    <source>
        <dbReference type="ARBA" id="ARBA00010343"/>
    </source>
</evidence>
<evidence type="ECO:0000256" key="7">
    <source>
        <dbReference type="ARBA" id="ARBA00011538"/>
    </source>
</evidence>
<evidence type="ECO:0000256" key="12">
    <source>
        <dbReference type="ARBA" id="ARBA00022723"/>
    </source>
</evidence>
<evidence type="ECO:0000256" key="14">
    <source>
        <dbReference type="ARBA" id="ARBA00022801"/>
    </source>
</evidence>
<dbReference type="Pfam" id="PF00067">
    <property type="entry name" value="p450"/>
    <property type="match status" value="1"/>
</dbReference>
<evidence type="ECO:0000313" key="25">
    <source>
        <dbReference type="EMBL" id="GAM36571.1"/>
    </source>
</evidence>
<dbReference type="PROSITE" id="PS00959">
    <property type="entry name" value="HISTONE_H3_2"/>
    <property type="match status" value="1"/>
</dbReference>
<evidence type="ECO:0000256" key="15">
    <source>
        <dbReference type="ARBA" id="ARBA00022825"/>
    </source>
</evidence>
<evidence type="ECO:0000256" key="20">
    <source>
        <dbReference type="ARBA" id="ARBA00023269"/>
    </source>
</evidence>
<evidence type="ECO:0000256" key="23">
    <source>
        <dbReference type="SAM" id="MobiDB-lite"/>
    </source>
</evidence>
<reference evidence="26" key="1">
    <citation type="journal article" date="2015" name="Genome Announc.">
        <title>Draft genome sequence of Talaromyces cellulolyticus strain Y-94, a source of lignocellulosic biomass-degrading enzymes.</title>
        <authorList>
            <person name="Fujii T."/>
            <person name="Koike H."/>
            <person name="Sawayama S."/>
            <person name="Yano S."/>
            <person name="Inoue H."/>
        </authorList>
    </citation>
    <scope>NUCLEOTIDE SEQUENCE [LARGE SCALE GENOMIC DNA]</scope>
    <source>
        <strain evidence="26">Y-94</strain>
    </source>
</reference>
<evidence type="ECO:0000256" key="1">
    <source>
        <dbReference type="ARBA" id="ARBA00001910"/>
    </source>
</evidence>
<evidence type="ECO:0000256" key="18">
    <source>
        <dbReference type="ARBA" id="ARBA00023004"/>
    </source>
</evidence>
<dbReference type="CDD" id="cd22911">
    <property type="entry name" value="HFD_H3"/>
    <property type="match status" value="1"/>
</dbReference>
<dbReference type="SUPFAM" id="SSF54897">
    <property type="entry name" value="Protease propeptides/inhibitors"/>
    <property type="match status" value="1"/>
</dbReference>
<dbReference type="InterPro" id="IPR015366">
    <property type="entry name" value="S53_propep"/>
</dbReference>
<comment type="cofactor">
    <cofactor evidence="22">
        <name>Ca(2+)</name>
        <dbReference type="ChEBI" id="CHEBI:29108"/>
    </cofactor>
    <text evidence="22">Binds 1 Ca(2+) ion per subunit.</text>
</comment>
<dbReference type="Gene3D" id="3.40.50.200">
    <property type="entry name" value="Peptidase S8/S53 domain"/>
    <property type="match status" value="1"/>
</dbReference>
<evidence type="ECO:0000256" key="3">
    <source>
        <dbReference type="ARBA" id="ARBA00002451"/>
    </source>
</evidence>
<dbReference type="EC" id="3.4.14.10" evidence="8"/>
<comment type="subcellular location">
    <subcellularLocation>
        <location evidence="5">Chromosome</location>
    </subcellularLocation>
    <subcellularLocation>
        <location evidence="4">Secreted</location>
        <location evidence="4">Extracellular space</location>
    </subcellularLocation>
</comment>
<name>A0A510NWD8_TALPI</name>
<dbReference type="GO" id="GO:0004497">
    <property type="term" value="F:monooxygenase activity"/>
    <property type="evidence" value="ECO:0007669"/>
    <property type="project" value="InterPro"/>
</dbReference>
<dbReference type="GO" id="GO:0030527">
    <property type="term" value="F:structural constituent of chromatin"/>
    <property type="evidence" value="ECO:0007669"/>
    <property type="project" value="InterPro"/>
</dbReference>
<dbReference type="Pfam" id="PF00082">
    <property type="entry name" value="Peptidase_S8"/>
    <property type="match status" value="1"/>
</dbReference>
<dbReference type="SUPFAM" id="SSF48264">
    <property type="entry name" value="Cytochrome P450"/>
    <property type="match status" value="1"/>
</dbReference>
<evidence type="ECO:0000259" key="24">
    <source>
        <dbReference type="PROSITE" id="PS51695"/>
    </source>
</evidence>
<dbReference type="GO" id="GO:0006508">
    <property type="term" value="P:proteolysis"/>
    <property type="evidence" value="ECO:0007669"/>
    <property type="project" value="UniProtKB-KW"/>
</dbReference>
<keyword evidence="13" id="KW-0732">Signal</keyword>
<dbReference type="InterPro" id="IPR050819">
    <property type="entry name" value="Tripeptidyl-peptidase_I"/>
</dbReference>
<comment type="function">
    <text evidence="3">Secreted tripeptidyl-peptidase which degrades proteins at acidic pHs and is involved in virulence.</text>
</comment>
<dbReference type="GO" id="GO:0020037">
    <property type="term" value="F:heme binding"/>
    <property type="evidence" value="ECO:0007669"/>
    <property type="project" value="InterPro"/>
</dbReference>
<dbReference type="GO" id="GO:0000786">
    <property type="term" value="C:nucleosome"/>
    <property type="evidence" value="ECO:0007669"/>
    <property type="project" value="UniProtKB-KW"/>
</dbReference>
<dbReference type="InterPro" id="IPR002401">
    <property type="entry name" value="Cyt_P450_E_grp-I"/>
</dbReference>
<evidence type="ECO:0000256" key="19">
    <source>
        <dbReference type="ARBA" id="ARBA00023145"/>
    </source>
</evidence>
<dbReference type="InterPro" id="IPR009072">
    <property type="entry name" value="Histone-fold"/>
</dbReference>
<dbReference type="Pfam" id="PF09286">
    <property type="entry name" value="Pro-kuma_activ"/>
    <property type="match status" value="1"/>
</dbReference>
<evidence type="ECO:0000256" key="13">
    <source>
        <dbReference type="ARBA" id="ARBA00022729"/>
    </source>
</evidence>
<evidence type="ECO:0000256" key="22">
    <source>
        <dbReference type="PROSITE-ProRule" id="PRU01032"/>
    </source>
</evidence>
<dbReference type="Gene3D" id="1.10.20.10">
    <property type="entry name" value="Histone, subunit A"/>
    <property type="match status" value="1"/>
</dbReference>
<dbReference type="GO" id="GO:0003677">
    <property type="term" value="F:DNA binding"/>
    <property type="evidence" value="ECO:0007669"/>
    <property type="project" value="InterPro"/>
</dbReference>
<evidence type="ECO:0000313" key="26">
    <source>
        <dbReference type="Proteomes" id="UP000053095"/>
    </source>
</evidence>
<dbReference type="GO" id="GO:0004252">
    <property type="term" value="F:serine-type endopeptidase activity"/>
    <property type="evidence" value="ECO:0007669"/>
    <property type="project" value="UniProtKB-UniRule"/>
</dbReference>
<keyword evidence="12 21" id="KW-0479">Metal-binding</keyword>
<feature type="binding site" evidence="22">
    <location>
        <position position="1075"/>
    </location>
    <ligand>
        <name>Ca(2+)</name>
        <dbReference type="ChEBI" id="CHEBI:29108"/>
    </ligand>
</feature>
<proteinExistence type="inferred from homology"/>
<keyword evidence="19" id="KW-0865">Zymogen</keyword>
<keyword evidence="14 22" id="KW-0378">Hydrolase</keyword>
<dbReference type="PANTHER" id="PTHR14218">
    <property type="entry name" value="PROTEASE S8 TRIPEPTIDYL PEPTIDASE I CLN2"/>
    <property type="match status" value="1"/>
</dbReference>
<evidence type="ECO:0000256" key="17">
    <source>
        <dbReference type="ARBA" id="ARBA00023002"/>
    </source>
</evidence>
<accession>A0A510NWD8</accession>
<dbReference type="SUPFAM" id="SSF47113">
    <property type="entry name" value="Histone-fold"/>
    <property type="match status" value="1"/>
</dbReference>
<dbReference type="GO" id="GO:0005576">
    <property type="term" value="C:extracellular region"/>
    <property type="evidence" value="ECO:0007669"/>
    <property type="project" value="UniProtKB-SubCell"/>
</dbReference>
<dbReference type="GO" id="GO:0008240">
    <property type="term" value="F:tripeptidyl-peptidase activity"/>
    <property type="evidence" value="ECO:0007669"/>
    <property type="project" value="UniProtKB-EC"/>
</dbReference>
<evidence type="ECO:0000256" key="16">
    <source>
        <dbReference type="ARBA" id="ARBA00022837"/>
    </source>
</evidence>
<dbReference type="PROSITE" id="PS00086">
    <property type="entry name" value="CYTOCHROME_P450"/>
    <property type="match status" value="1"/>
</dbReference>
<gene>
    <name evidence="25" type="ORF">TCE0_018f05758</name>
</gene>
<keyword evidence="21" id="KW-0349">Heme</keyword>
<dbReference type="PRINTS" id="PR00385">
    <property type="entry name" value="P450"/>
</dbReference>
<evidence type="ECO:0000256" key="10">
    <source>
        <dbReference type="ARBA" id="ARBA00022454"/>
    </source>
</evidence>
<evidence type="ECO:0000256" key="8">
    <source>
        <dbReference type="ARBA" id="ARBA00012462"/>
    </source>
</evidence>
<sequence length="1094" mass="119119">MARTKVSARKIVKAKGARKTLPGAKRVPPPPPPPRRRRYRWGTTALREIRRYQKSTDLIIPKLPFQRLVRDIAQDVSWLENLKWQKSAIEALQEAAEAFLVKEFEIIIAVLGTLVFFQWCQMKKKANLPPGPKGLPLIGNIMDLPPTGLPEYQHWLKFKDAYGPISSVTVLGSTLVIIHDKEAAHDILEKTSSKTSSRPSMYFGGKLCGFEEVLSFMSYNSTFRQHRKLVHQQLGTKTAVSRFRDIEDVESRRFLLRTLNDSANVAQHIKTEATAIILQIVYGYSIEPQTADPLVLLIERLMQNLSDAFVPLSWAVDILPILNYLPEGVPGTSFKKTARKWKELLRMVMETPYDFVRQQVAKGSHRPSYVASLVEEHDKNDGGNMNHDEEKAIKSTAAIMYAGGADTTVSSIRGCILAMMLYPSVQRKAQAEIDAVIGDGRLPQFEDRERLPYVEALVKETLRWLPVTPMGVAHLTDTEIYYSGFRIPKGASLLPAVWWFLHDPQIYSDPASFEPDRYLEPRNEPDPATEAFGYGRRICPGRFLADESLFLTISRLLAVFDITKAVDENEGFDSIPSGWEQVAPASPTKVLNLRLSLAPANTDNFLNTVLGLSTPGQASYGQFLSPEQLQDLIAPASTASNAVTSWLTEQVLSANAIQNNGNWLAFQLSVEQAENLLQAKFYDYKSTTTGEVRTLTLQYSVPNSLIGFIETIQPTTDFSEVQGLPQIQAYGPDLSNLSTLATGAPSSCNTQITPDCLQSLYGLPTASVSKSSPGIAVPGFINEYANYADLSLFLKQFRPDLNPSPSFTVASVDGGLNDQSQPGVEANLDIQYTVGLANGIETTFISSGLSTVQGFLDVISYVANLPNPPTVMSLSYGFNENALTAINANSLCNAFAQLGARGVSVIVASGDGGVAGSRPSNSCTAFVPTFPASCPYVTTVGATTGVPETGSTISAGGFSNLFSRPLYQELAVNGYLLGLQSQYSGRFNARGRGYPDVAAQGEKIVIELGGSPALVDGTSASAPIFASTIALLNSQRLVPLGFLNPWLYLESGVLNDVTTGSNPGCSTNGFPAAAGWDPVTGLGTPNFAKMQLLI</sequence>
<feature type="active site" description="Charge relay system" evidence="22">
    <location>
        <position position="1019"/>
    </location>
</feature>
<organism evidence="25 26">
    <name type="scientific">Talaromyces pinophilus</name>
    <name type="common">Penicillium pinophilum</name>
    <dbReference type="NCBI Taxonomy" id="128442"/>
    <lineage>
        <taxon>Eukaryota</taxon>
        <taxon>Fungi</taxon>
        <taxon>Dikarya</taxon>
        <taxon>Ascomycota</taxon>
        <taxon>Pezizomycotina</taxon>
        <taxon>Eurotiomycetes</taxon>
        <taxon>Eurotiomycetidae</taxon>
        <taxon>Eurotiales</taxon>
        <taxon>Trichocomaceae</taxon>
        <taxon>Talaromyces</taxon>
        <taxon>Talaromyces sect. Talaromyces</taxon>
    </lineage>
</organism>
<dbReference type="Pfam" id="PF00125">
    <property type="entry name" value="Histone"/>
    <property type="match status" value="1"/>
</dbReference>
<evidence type="ECO:0000256" key="9">
    <source>
        <dbReference type="ARBA" id="ARBA00020835"/>
    </source>
</evidence>
<dbReference type="InterPro" id="IPR001128">
    <property type="entry name" value="Cyt_P450"/>
</dbReference>
<dbReference type="PANTHER" id="PTHR14218:SF10">
    <property type="entry name" value="PEPTIDASE S53 DOMAIN-CONTAINING PROTEIN"/>
    <property type="match status" value="1"/>
</dbReference>
<dbReference type="InterPro" id="IPR007125">
    <property type="entry name" value="H2A/H2B/H3"/>
</dbReference>
<dbReference type="GO" id="GO:0005506">
    <property type="term" value="F:iron ion binding"/>
    <property type="evidence" value="ECO:0007669"/>
    <property type="project" value="InterPro"/>
</dbReference>
<feature type="binding site" evidence="22">
    <location>
        <position position="1056"/>
    </location>
    <ligand>
        <name>Ca(2+)</name>
        <dbReference type="ChEBI" id="CHEBI:29108"/>
    </ligand>
</feature>
<dbReference type="SMART" id="SM00428">
    <property type="entry name" value="H3"/>
    <property type="match status" value="1"/>
</dbReference>
<keyword evidence="16 22" id="KW-0106">Calcium</keyword>
<protein>
    <recommendedName>
        <fullName evidence="9">Histone H3</fullName>
        <ecNumber evidence="8">3.4.14.10</ecNumber>
    </recommendedName>
</protein>
<feature type="binding site" evidence="22">
    <location>
        <position position="1077"/>
    </location>
    <ligand>
        <name>Ca(2+)</name>
        <dbReference type="ChEBI" id="CHEBI:29108"/>
    </ligand>
</feature>
<keyword evidence="18 21" id="KW-0408">Iron</keyword>
<dbReference type="SUPFAM" id="SSF52743">
    <property type="entry name" value="Subtilisin-like"/>
    <property type="match status" value="1"/>
</dbReference>
<feature type="active site" description="Charge relay system" evidence="22">
    <location>
        <position position="825"/>
    </location>
</feature>